<dbReference type="WBParaSite" id="PgR010_g144_t01">
    <property type="protein sequence ID" value="PgR010_g144_t01"/>
    <property type="gene ID" value="PgR010_g144"/>
</dbReference>
<name>A0A915ALN3_PARUN</name>
<dbReference type="InterPro" id="IPR012292">
    <property type="entry name" value="Globin/Proto"/>
</dbReference>
<dbReference type="GO" id="GO:0016491">
    <property type="term" value="F:oxidoreductase activity"/>
    <property type="evidence" value="ECO:0007669"/>
    <property type="project" value="InterPro"/>
</dbReference>
<evidence type="ECO:0000313" key="2">
    <source>
        <dbReference type="Proteomes" id="UP000887569"/>
    </source>
</evidence>
<accession>A0A915ALN3</accession>
<dbReference type="Proteomes" id="UP000887569">
    <property type="component" value="Unplaced"/>
</dbReference>
<dbReference type="SUPFAM" id="SSF46458">
    <property type="entry name" value="Globin-like"/>
    <property type="match status" value="1"/>
</dbReference>
<dbReference type="PANTHER" id="PTHR42686:SF1">
    <property type="entry name" value="GH17980P-RELATED"/>
    <property type="match status" value="1"/>
</dbReference>
<dbReference type="InterPro" id="IPR044399">
    <property type="entry name" value="Mb-like_M"/>
</dbReference>
<dbReference type="GO" id="GO:0005829">
    <property type="term" value="C:cytosol"/>
    <property type="evidence" value="ECO:0007669"/>
    <property type="project" value="TreeGrafter"/>
</dbReference>
<dbReference type="AlphaFoldDB" id="A0A915ALN3"/>
<dbReference type="Gene3D" id="1.10.490.10">
    <property type="entry name" value="Globins"/>
    <property type="match status" value="1"/>
</dbReference>
<organism evidence="2 3">
    <name type="scientific">Parascaris univalens</name>
    <name type="common">Nematode worm</name>
    <dbReference type="NCBI Taxonomy" id="6257"/>
    <lineage>
        <taxon>Eukaryota</taxon>
        <taxon>Metazoa</taxon>
        <taxon>Ecdysozoa</taxon>
        <taxon>Nematoda</taxon>
        <taxon>Chromadorea</taxon>
        <taxon>Rhabditida</taxon>
        <taxon>Spirurina</taxon>
        <taxon>Ascaridomorpha</taxon>
        <taxon>Ascaridoidea</taxon>
        <taxon>Ascarididae</taxon>
        <taxon>Parascaris</taxon>
    </lineage>
</organism>
<dbReference type="InterPro" id="IPR020471">
    <property type="entry name" value="AKR"/>
</dbReference>
<dbReference type="InterPro" id="IPR023210">
    <property type="entry name" value="NADP_OxRdtase_dom"/>
</dbReference>
<sequence length="536" mass="60874">MSEIFKNAANSLQASENITPSGRRSSNSLVPPLTRLRIQQCFKAARPLVGQQILKRACILRSEMRLFLAHLSVDMVDELATDLYSFISNCVENIDDTERINVMARAFGEQHAALCSLGFRPDYFAPIADAAIIECVKLDDGAHKRCETLFAWSQLIAAMFTGVRDGYYERALRQSFDSYRVKVVQRDQFDFYVAFLPIHTRVMDGNSLTTPLTYMRRFHNEESVRRMEYKRLGSTDMFVSRIALGCGPIGGLFDNIEDSITQIVECAIKSGINFIDTAYWYGQGRSEEILGKVLVKIPRKAYYISTKVGRFELDYARTFDFRADKILENLTLSLKKLRLPFIDVCFVQSVHRICERRVHCVRVLFTLYAMVVYNVYDNVIGYSFGSKKLLWKTGRGRQRTLLVENSTVQVDVIMPYCHGALNDNALGEYMKFFESKNIGVLNASPLSMGLLTEKGPPPWHPAPPAIRETTLAATQYCSSKKIAIEKLAIDYAVNFPGVCSCVVGMDSVQQVLTNIEITCTGLREVEQRLRDRIMRR</sequence>
<protein>
    <submittedName>
        <fullName evidence="3">NADP-dependent oxidoreductase domain-containing protein</fullName>
    </submittedName>
</protein>
<dbReference type="PANTHER" id="PTHR42686">
    <property type="entry name" value="GH17980P-RELATED"/>
    <property type="match status" value="1"/>
</dbReference>
<dbReference type="GO" id="GO:0019825">
    <property type="term" value="F:oxygen binding"/>
    <property type="evidence" value="ECO:0007669"/>
    <property type="project" value="InterPro"/>
</dbReference>
<reference evidence="3" key="1">
    <citation type="submission" date="2022-11" db="UniProtKB">
        <authorList>
            <consortium name="WormBaseParasite"/>
        </authorList>
    </citation>
    <scope>IDENTIFICATION</scope>
</reference>
<evidence type="ECO:0000259" key="1">
    <source>
        <dbReference type="Pfam" id="PF00248"/>
    </source>
</evidence>
<dbReference type="Gene3D" id="3.20.20.100">
    <property type="entry name" value="NADP-dependent oxidoreductase domain"/>
    <property type="match status" value="1"/>
</dbReference>
<evidence type="ECO:0000313" key="3">
    <source>
        <dbReference type="WBParaSite" id="PgR010_g144_t01"/>
    </source>
</evidence>
<dbReference type="SUPFAM" id="SSF51430">
    <property type="entry name" value="NAD(P)-linked oxidoreductase"/>
    <property type="match status" value="1"/>
</dbReference>
<feature type="domain" description="NADP-dependent oxidoreductase" evidence="1">
    <location>
        <begin position="257"/>
        <end position="348"/>
    </location>
</feature>
<dbReference type="GO" id="GO:0020037">
    <property type="term" value="F:heme binding"/>
    <property type="evidence" value="ECO:0007669"/>
    <property type="project" value="InterPro"/>
</dbReference>
<dbReference type="InterPro" id="IPR036812">
    <property type="entry name" value="NAD(P)_OxRdtase_dom_sf"/>
</dbReference>
<dbReference type="Pfam" id="PF00248">
    <property type="entry name" value="Aldo_ket_red"/>
    <property type="match status" value="2"/>
</dbReference>
<feature type="domain" description="NADP-dependent oxidoreductase" evidence="1">
    <location>
        <begin position="427"/>
        <end position="517"/>
    </location>
</feature>
<dbReference type="CDD" id="cd01040">
    <property type="entry name" value="Mb-like"/>
    <property type="match status" value="1"/>
</dbReference>
<keyword evidence="2" id="KW-1185">Reference proteome</keyword>
<proteinExistence type="predicted"/>
<dbReference type="InterPro" id="IPR009050">
    <property type="entry name" value="Globin-like_sf"/>
</dbReference>